<comment type="caution">
    <text evidence="2">The sequence shown here is derived from an EMBL/GenBank/DDBJ whole genome shotgun (WGS) entry which is preliminary data.</text>
</comment>
<evidence type="ECO:0000313" key="2">
    <source>
        <dbReference type="EMBL" id="EJX06868.1"/>
    </source>
</evidence>
<accession>J9GVE3</accession>
<protein>
    <submittedName>
        <fullName evidence="2">Uncharacterized protein</fullName>
    </submittedName>
</protein>
<name>J9GVE3_9ZZZZ</name>
<gene>
    <name evidence="2" type="ORF">EVA_05021</name>
</gene>
<feature type="region of interest" description="Disordered" evidence="1">
    <location>
        <begin position="24"/>
        <end position="43"/>
    </location>
</feature>
<feature type="compositionally biased region" description="Basic and acidic residues" evidence="1">
    <location>
        <begin position="24"/>
        <end position="35"/>
    </location>
</feature>
<dbReference type="EMBL" id="AMCI01001034">
    <property type="protein sequence ID" value="EJX06868.1"/>
    <property type="molecule type" value="Genomic_DNA"/>
</dbReference>
<reference evidence="2" key="1">
    <citation type="journal article" date="2012" name="PLoS ONE">
        <title>Gene sets for utilization of primary and secondary nutrition supplies in the distal gut of endangered iberian lynx.</title>
        <authorList>
            <person name="Alcaide M."/>
            <person name="Messina E."/>
            <person name="Richter M."/>
            <person name="Bargiela R."/>
            <person name="Peplies J."/>
            <person name="Huws S.A."/>
            <person name="Newbold C.J."/>
            <person name="Golyshin P.N."/>
            <person name="Simon M.A."/>
            <person name="Lopez G."/>
            <person name="Yakimov M.M."/>
            <person name="Ferrer M."/>
        </authorList>
    </citation>
    <scope>NUCLEOTIDE SEQUENCE</scope>
</reference>
<proteinExistence type="predicted"/>
<organism evidence="2">
    <name type="scientific">gut metagenome</name>
    <dbReference type="NCBI Taxonomy" id="749906"/>
    <lineage>
        <taxon>unclassified sequences</taxon>
        <taxon>metagenomes</taxon>
        <taxon>organismal metagenomes</taxon>
    </lineage>
</organism>
<sequence length="43" mass="5181">MFFCHTGRIVPRYRKPTVKLQWQERHPALPNENRKSGWGPEEC</sequence>
<dbReference type="AlphaFoldDB" id="J9GVE3"/>
<evidence type="ECO:0000256" key="1">
    <source>
        <dbReference type="SAM" id="MobiDB-lite"/>
    </source>
</evidence>